<dbReference type="GO" id="GO:0016773">
    <property type="term" value="F:phosphotransferase activity, alcohol group as acceptor"/>
    <property type="evidence" value="ECO:0007669"/>
    <property type="project" value="InterPro"/>
</dbReference>
<evidence type="ECO:0000313" key="10">
    <source>
        <dbReference type="Proteomes" id="UP000808337"/>
    </source>
</evidence>
<dbReference type="InterPro" id="IPR011914">
    <property type="entry name" value="RfaE_dom_II"/>
</dbReference>
<organism evidence="9 10">
    <name type="scientific">Candidatus Opimibacter skivensis</name>
    <dbReference type="NCBI Taxonomy" id="2982028"/>
    <lineage>
        <taxon>Bacteria</taxon>
        <taxon>Pseudomonadati</taxon>
        <taxon>Bacteroidota</taxon>
        <taxon>Saprospiria</taxon>
        <taxon>Saprospirales</taxon>
        <taxon>Saprospiraceae</taxon>
        <taxon>Candidatus Opimibacter</taxon>
    </lineage>
</organism>
<dbReference type="NCBIfam" id="TIGR00125">
    <property type="entry name" value="cyt_tran_rel"/>
    <property type="match status" value="1"/>
</dbReference>
<dbReference type="Pfam" id="PF01467">
    <property type="entry name" value="CTP_transf_like"/>
    <property type="match status" value="1"/>
</dbReference>
<dbReference type="NCBIfam" id="TIGR02199">
    <property type="entry name" value="rfaE_dom_II"/>
    <property type="match status" value="1"/>
</dbReference>
<dbReference type="PANTHER" id="PTHR43793">
    <property type="entry name" value="FAD SYNTHASE"/>
    <property type="match status" value="1"/>
</dbReference>
<reference evidence="9 10" key="1">
    <citation type="submission" date="2020-10" db="EMBL/GenBank/DDBJ databases">
        <title>Connecting structure to function with the recovery of over 1000 high-quality activated sludge metagenome-assembled genomes encoding full-length rRNA genes using long-read sequencing.</title>
        <authorList>
            <person name="Singleton C.M."/>
            <person name="Petriglieri F."/>
            <person name="Kristensen J.M."/>
            <person name="Kirkegaard R.H."/>
            <person name="Michaelsen T.Y."/>
            <person name="Andersen M.H."/>
            <person name="Karst S.M."/>
            <person name="Dueholm M.S."/>
            <person name="Nielsen P.H."/>
            <person name="Albertsen M."/>
        </authorList>
    </citation>
    <scope>NUCLEOTIDE SEQUENCE [LARGE SCALE GENOMIC DNA]</scope>
    <source>
        <strain evidence="9">Ribe_18-Q3-R11-54_MAXAC.273</strain>
    </source>
</reference>
<evidence type="ECO:0000256" key="3">
    <source>
        <dbReference type="ARBA" id="ARBA00022695"/>
    </source>
</evidence>
<keyword evidence="6" id="KW-0119">Carbohydrate metabolism</keyword>
<protein>
    <recommendedName>
        <fullName evidence="1">D-glycero-beta-D-manno-heptose 1-phosphate adenylyltransferase</fullName>
        <ecNumber evidence="1">2.7.7.70</ecNumber>
    </recommendedName>
</protein>
<evidence type="ECO:0000256" key="4">
    <source>
        <dbReference type="ARBA" id="ARBA00022741"/>
    </source>
</evidence>
<accession>A0A9D7XPY9</accession>
<dbReference type="InterPro" id="IPR004821">
    <property type="entry name" value="Cyt_trans-like"/>
</dbReference>
<proteinExistence type="predicted"/>
<gene>
    <name evidence="9" type="primary">rfaE2</name>
    <name evidence="9" type="ORF">IPP15_22230</name>
</gene>
<dbReference type="AlphaFoldDB" id="A0A9D7XPY9"/>
<keyword evidence="3 9" id="KW-0548">Nucleotidyltransferase</keyword>
<dbReference type="InterPro" id="IPR014729">
    <property type="entry name" value="Rossmann-like_a/b/a_fold"/>
</dbReference>
<comment type="catalytic activity">
    <reaction evidence="7">
        <text>D-glycero-beta-D-manno-heptose 1-phosphate + ATP + H(+) = ADP-D-glycero-beta-D-manno-heptose + diphosphate</text>
        <dbReference type="Rhea" id="RHEA:27465"/>
        <dbReference type="ChEBI" id="CHEBI:15378"/>
        <dbReference type="ChEBI" id="CHEBI:30616"/>
        <dbReference type="ChEBI" id="CHEBI:33019"/>
        <dbReference type="ChEBI" id="CHEBI:59967"/>
        <dbReference type="ChEBI" id="CHEBI:61593"/>
        <dbReference type="EC" id="2.7.7.70"/>
    </reaction>
</comment>
<evidence type="ECO:0000259" key="8">
    <source>
        <dbReference type="Pfam" id="PF01467"/>
    </source>
</evidence>
<comment type="caution">
    <text evidence="9">The sequence shown here is derived from an EMBL/GenBank/DDBJ whole genome shotgun (WGS) entry which is preliminary data.</text>
</comment>
<evidence type="ECO:0000256" key="7">
    <source>
        <dbReference type="ARBA" id="ARBA00047428"/>
    </source>
</evidence>
<dbReference type="EMBL" id="JADKGY010000032">
    <property type="protein sequence ID" value="MBK9985044.1"/>
    <property type="molecule type" value="Genomic_DNA"/>
</dbReference>
<dbReference type="SUPFAM" id="SSF52374">
    <property type="entry name" value="Nucleotidylyl transferase"/>
    <property type="match status" value="1"/>
</dbReference>
<evidence type="ECO:0000256" key="6">
    <source>
        <dbReference type="ARBA" id="ARBA00023277"/>
    </source>
</evidence>
<keyword evidence="5" id="KW-0067">ATP-binding</keyword>
<sequence length="171" mass="19044">MSPIIPPAGSKIFDIERMKKLCETWHEKGETIVFTNGCFDILHAGHIKYLETATQLGDHLIIAVNSDESVKKLKGESRPINILSSRLYLLGSLSCVDAVFPFTEETPLEVIKLLKPDVLVKGGDYKIENIVGAREVMSWDGCVEVIPYVDGFSTTNLESKILQLHKVSKKD</sequence>
<dbReference type="Proteomes" id="UP000808337">
    <property type="component" value="Unassembled WGS sequence"/>
</dbReference>
<keyword evidence="4" id="KW-0547">Nucleotide-binding</keyword>
<dbReference type="PANTHER" id="PTHR43793:SF2">
    <property type="entry name" value="BIFUNCTIONAL PROTEIN HLDE"/>
    <property type="match status" value="1"/>
</dbReference>
<dbReference type="Gene3D" id="3.40.50.620">
    <property type="entry name" value="HUPs"/>
    <property type="match status" value="1"/>
</dbReference>
<dbReference type="GO" id="GO:0016779">
    <property type="term" value="F:nucleotidyltransferase activity"/>
    <property type="evidence" value="ECO:0007669"/>
    <property type="project" value="UniProtKB-KW"/>
</dbReference>
<keyword evidence="2" id="KW-0808">Transferase</keyword>
<evidence type="ECO:0000256" key="2">
    <source>
        <dbReference type="ARBA" id="ARBA00022679"/>
    </source>
</evidence>
<name>A0A9D7XPY9_9BACT</name>
<evidence type="ECO:0000256" key="5">
    <source>
        <dbReference type="ARBA" id="ARBA00022840"/>
    </source>
</evidence>
<feature type="domain" description="Cytidyltransferase-like" evidence="8">
    <location>
        <begin position="34"/>
        <end position="132"/>
    </location>
</feature>
<dbReference type="GO" id="GO:0005524">
    <property type="term" value="F:ATP binding"/>
    <property type="evidence" value="ECO:0007669"/>
    <property type="project" value="UniProtKB-KW"/>
</dbReference>
<dbReference type="GO" id="GO:0005975">
    <property type="term" value="P:carbohydrate metabolic process"/>
    <property type="evidence" value="ECO:0007669"/>
    <property type="project" value="InterPro"/>
</dbReference>
<dbReference type="InterPro" id="IPR050385">
    <property type="entry name" value="Archaeal_FAD_synthase"/>
</dbReference>
<dbReference type="EC" id="2.7.7.70" evidence="1"/>
<evidence type="ECO:0000256" key="1">
    <source>
        <dbReference type="ARBA" id="ARBA00012519"/>
    </source>
</evidence>
<evidence type="ECO:0000313" key="9">
    <source>
        <dbReference type="EMBL" id="MBK9985044.1"/>
    </source>
</evidence>